<dbReference type="AlphaFoldDB" id="A0A840IUY9"/>
<dbReference type="EMBL" id="JACHMG010000001">
    <property type="protein sequence ID" value="MBB4686326.1"/>
    <property type="molecule type" value="Genomic_DNA"/>
</dbReference>
<organism evidence="2 3">
    <name type="scientific">Amycolatopsis jiangsuensis</name>
    <dbReference type="NCBI Taxonomy" id="1181879"/>
    <lineage>
        <taxon>Bacteria</taxon>
        <taxon>Bacillati</taxon>
        <taxon>Actinomycetota</taxon>
        <taxon>Actinomycetes</taxon>
        <taxon>Pseudonocardiales</taxon>
        <taxon>Pseudonocardiaceae</taxon>
        <taxon>Amycolatopsis</taxon>
    </lineage>
</organism>
<feature type="compositionally biased region" description="Pro residues" evidence="1">
    <location>
        <begin position="26"/>
        <end position="36"/>
    </location>
</feature>
<name>A0A840IUY9_9PSEU</name>
<keyword evidence="3" id="KW-1185">Reference proteome</keyword>
<protein>
    <submittedName>
        <fullName evidence="2">Uncharacterized protein</fullName>
    </submittedName>
</protein>
<evidence type="ECO:0000313" key="2">
    <source>
        <dbReference type="EMBL" id="MBB4686326.1"/>
    </source>
</evidence>
<evidence type="ECO:0000256" key="1">
    <source>
        <dbReference type="SAM" id="MobiDB-lite"/>
    </source>
</evidence>
<accession>A0A840IUY9</accession>
<dbReference type="Proteomes" id="UP000581769">
    <property type="component" value="Unassembled WGS sequence"/>
</dbReference>
<proteinExistence type="predicted"/>
<evidence type="ECO:0000313" key="3">
    <source>
        <dbReference type="Proteomes" id="UP000581769"/>
    </source>
</evidence>
<comment type="caution">
    <text evidence="2">The sequence shown here is derived from an EMBL/GenBank/DDBJ whole genome shotgun (WGS) entry which is preliminary data.</text>
</comment>
<gene>
    <name evidence="2" type="ORF">BJY18_003811</name>
</gene>
<sequence>MCAEKRDELLDVANLGQNAADRGFEVPPPGPGQVQL</sequence>
<feature type="region of interest" description="Disordered" evidence="1">
    <location>
        <begin position="17"/>
        <end position="36"/>
    </location>
</feature>
<reference evidence="2 3" key="1">
    <citation type="submission" date="2020-08" db="EMBL/GenBank/DDBJ databases">
        <title>Sequencing the genomes of 1000 actinobacteria strains.</title>
        <authorList>
            <person name="Klenk H.-P."/>
        </authorList>
    </citation>
    <scope>NUCLEOTIDE SEQUENCE [LARGE SCALE GENOMIC DNA]</scope>
    <source>
        <strain evidence="2 3">DSM 45859</strain>
    </source>
</reference>